<evidence type="ECO:0000256" key="3">
    <source>
        <dbReference type="ARBA" id="ARBA00022605"/>
    </source>
</evidence>
<dbReference type="UniPathway" id="UPA00047">
    <property type="reaction ID" value="UER00066"/>
</dbReference>
<dbReference type="PROSITE" id="PS00815">
    <property type="entry name" value="AIPM_HOMOCIT_SYNTH_1"/>
    <property type="match status" value="1"/>
</dbReference>
<dbReference type="InterPro" id="IPR054691">
    <property type="entry name" value="LeuA/HCS_post-cat"/>
</dbReference>
<evidence type="ECO:0000256" key="4">
    <source>
        <dbReference type="ARBA" id="ARBA00022624"/>
    </source>
</evidence>
<dbReference type="GO" id="GO:0009098">
    <property type="term" value="P:L-leucine biosynthetic process"/>
    <property type="evidence" value="ECO:0007669"/>
    <property type="project" value="InterPro"/>
</dbReference>
<evidence type="ECO:0000313" key="10">
    <source>
        <dbReference type="EMBL" id="HIQ29232.1"/>
    </source>
</evidence>
<dbReference type="EMBL" id="DQVM01000029">
    <property type="protein sequence ID" value="HIQ29232.1"/>
    <property type="molecule type" value="Genomic_DNA"/>
</dbReference>
<reference evidence="10" key="1">
    <citation type="journal article" date="2020" name="ISME J.">
        <title>Gammaproteobacteria mediating utilization of methyl-, sulfur- and petroleum organic compounds in deep ocean hydrothermal plumes.</title>
        <authorList>
            <person name="Zhou Z."/>
            <person name="Liu Y."/>
            <person name="Pan J."/>
            <person name="Cron B.R."/>
            <person name="Toner B.M."/>
            <person name="Anantharaman K."/>
            <person name="Breier J.A."/>
            <person name="Dick G.J."/>
            <person name="Li M."/>
        </authorList>
    </citation>
    <scope>NUCLEOTIDE SEQUENCE</scope>
    <source>
        <strain evidence="10">SZUA-1515</strain>
    </source>
</reference>
<dbReference type="SMART" id="SM00917">
    <property type="entry name" value="LeuA_dimer"/>
    <property type="match status" value="1"/>
</dbReference>
<keyword evidence="5 8" id="KW-0808">Transferase</keyword>
<dbReference type="SUPFAM" id="SSF51569">
    <property type="entry name" value="Aldolase"/>
    <property type="match status" value="1"/>
</dbReference>
<organism evidence="10 11">
    <name type="scientific">Caldiarchaeum subterraneum</name>
    <dbReference type="NCBI Taxonomy" id="311458"/>
    <lineage>
        <taxon>Archaea</taxon>
        <taxon>Nitrososphaerota</taxon>
        <taxon>Candidatus Caldarchaeales</taxon>
        <taxon>Candidatus Caldarchaeaceae</taxon>
        <taxon>Candidatus Caldarchaeum</taxon>
    </lineage>
</organism>
<sequence>MDSNNYVEVLDTTLRDGAQTRGVTFTLHDKLRIAEKLDELGVDFIEGGWPGSNPKDEEFFKAVKNISLSNSRVAAFGSTRRKGVKPENDPSLDALLRSDVKVAVIFGKSWLLHVEEVLRCTAEENLDMISETVEYLRGHGMDVIFDAEHFFDGFKENPDYALEVVRRAYSAGARVIVLCDTNGGTLPTQLREITKTVKHEVGCPLGIHTHNDSGVAVANTLAAVEEGARHVQGTINGLGERCGNADLCQVIPNLALKMGFSLLGGRARERLRSLTALAHFVEELSGRPLPKNHPYVGRYAFAHKGGVHIDAMLKHPRTYEHIDPSLVGNERIISISELAGKAALQHHAQRLGIGMDKQAFAAALDEVKRLEAMGYHLEPADATVSLILLRSIGYEPSYFKVRTWWVETLDIGKLIARAIVSLDINGEAVTETGEGVGPVHALDEAVRNAILRKFPELKDTTLVNYKVTVIDTRDGTAAAVRVFTEFKSGESQWATTAVSRNIVEASLKAVMDGYTYRLATLRQDWKADKKTATARV</sequence>
<keyword evidence="4" id="KW-0412">Isoleucine biosynthesis</keyword>
<protein>
    <recommendedName>
        <fullName evidence="7">Citramalate synthase</fullName>
        <ecNumber evidence="7">2.3.3.21</ecNumber>
    </recommendedName>
</protein>
<dbReference type="GO" id="GO:0043714">
    <property type="term" value="F:(R)-citramalate synthase activity"/>
    <property type="evidence" value="ECO:0007669"/>
    <property type="project" value="UniProtKB-UniRule"/>
</dbReference>
<dbReference type="EC" id="2.3.3.21" evidence="7"/>
<evidence type="ECO:0000256" key="7">
    <source>
        <dbReference type="NCBIfam" id="TIGR00977"/>
    </source>
</evidence>
<dbReference type="PANTHER" id="PTHR43538:SF1">
    <property type="entry name" value="(R)-CITRAMALATE SYNTHASE"/>
    <property type="match status" value="1"/>
</dbReference>
<evidence type="ECO:0000313" key="11">
    <source>
        <dbReference type="Proteomes" id="UP000608579"/>
    </source>
</evidence>
<keyword evidence="3" id="KW-0028">Amino-acid biosynthesis</keyword>
<dbReference type="Gene3D" id="1.10.238.260">
    <property type="match status" value="1"/>
</dbReference>
<dbReference type="GO" id="GO:0009097">
    <property type="term" value="P:isoleucine biosynthetic process"/>
    <property type="evidence" value="ECO:0007669"/>
    <property type="project" value="UniProtKB-UniRule"/>
</dbReference>
<comment type="pathway">
    <text evidence="1">Amino-acid biosynthesis; L-isoleucine biosynthesis; 2-oxobutanoate from pyruvate: step 1/3.</text>
</comment>
<evidence type="ECO:0000256" key="5">
    <source>
        <dbReference type="ARBA" id="ARBA00022679"/>
    </source>
</evidence>
<accession>A0A832ZUT8</accession>
<evidence type="ECO:0000259" key="9">
    <source>
        <dbReference type="PROSITE" id="PS50991"/>
    </source>
</evidence>
<proteinExistence type="inferred from homology"/>
<dbReference type="InterPro" id="IPR005675">
    <property type="entry name" value="Citramal_synthase"/>
</dbReference>
<evidence type="ECO:0000256" key="8">
    <source>
        <dbReference type="RuleBase" id="RU003523"/>
    </source>
</evidence>
<dbReference type="GO" id="GO:0003852">
    <property type="term" value="F:2-isopropylmalate synthase activity"/>
    <property type="evidence" value="ECO:0007669"/>
    <property type="project" value="InterPro"/>
</dbReference>
<dbReference type="InterPro" id="IPR036230">
    <property type="entry name" value="LeuA_allosteric_dom_sf"/>
</dbReference>
<dbReference type="InterPro" id="IPR013785">
    <property type="entry name" value="Aldolase_TIM"/>
</dbReference>
<dbReference type="CDD" id="cd07941">
    <property type="entry name" value="DRE_TIM_LeuA3"/>
    <property type="match status" value="1"/>
</dbReference>
<evidence type="ECO:0000256" key="1">
    <source>
        <dbReference type="ARBA" id="ARBA00004743"/>
    </source>
</evidence>
<dbReference type="InterPro" id="IPR013709">
    <property type="entry name" value="2-isopropylmalate_synth_dimer"/>
</dbReference>
<keyword evidence="6" id="KW-0100">Branched-chain amino acid biosynthesis</keyword>
<dbReference type="PROSITE" id="PS50991">
    <property type="entry name" value="PYR_CT"/>
    <property type="match status" value="1"/>
</dbReference>
<dbReference type="PANTHER" id="PTHR43538">
    <property type="entry name" value="ALPHA-IPM SYNTHASE/HOMOCITRATE SYNTHASE"/>
    <property type="match status" value="1"/>
</dbReference>
<dbReference type="Gene3D" id="3.20.20.70">
    <property type="entry name" value="Aldolase class I"/>
    <property type="match status" value="1"/>
</dbReference>
<dbReference type="AlphaFoldDB" id="A0A832ZUT8"/>
<gene>
    <name evidence="10" type="ORF">EYH45_01560</name>
</gene>
<evidence type="ECO:0000256" key="6">
    <source>
        <dbReference type="ARBA" id="ARBA00023304"/>
    </source>
</evidence>
<dbReference type="Pfam" id="PF08502">
    <property type="entry name" value="LeuA_dimer"/>
    <property type="match status" value="1"/>
</dbReference>
<dbReference type="PROSITE" id="PS00816">
    <property type="entry name" value="AIPM_HOMOCIT_SYNTH_2"/>
    <property type="match status" value="1"/>
</dbReference>
<dbReference type="Gene3D" id="3.30.160.270">
    <property type="match status" value="1"/>
</dbReference>
<dbReference type="Proteomes" id="UP000608579">
    <property type="component" value="Unassembled WGS sequence"/>
</dbReference>
<feature type="domain" description="Pyruvate carboxyltransferase" evidence="9">
    <location>
        <begin position="7"/>
        <end position="272"/>
    </location>
</feature>
<comment type="similarity">
    <text evidence="2 8">Belongs to the alpha-IPM synthase/homocitrate synthase family.</text>
</comment>
<dbReference type="Pfam" id="PF22617">
    <property type="entry name" value="HCS_D2"/>
    <property type="match status" value="1"/>
</dbReference>
<dbReference type="InterPro" id="IPR002034">
    <property type="entry name" value="AIPM/Hcit_synth_CS"/>
</dbReference>
<evidence type="ECO:0000256" key="2">
    <source>
        <dbReference type="ARBA" id="ARBA00006154"/>
    </source>
</evidence>
<name>A0A832ZUT8_CALS0</name>
<dbReference type="InterPro" id="IPR000891">
    <property type="entry name" value="PYR_CT"/>
</dbReference>
<dbReference type="NCBIfam" id="TIGR00977">
    <property type="entry name" value="citramal_synth"/>
    <property type="match status" value="1"/>
</dbReference>
<comment type="caution">
    <text evidence="10">The sequence shown here is derived from an EMBL/GenBank/DDBJ whole genome shotgun (WGS) entry which is preliminary data.</text>
</comment>
<dbReference type="Pfam" id="PF00682">
    <property type="entry name" value="HMGL-like"/>
    <property type="match status" value="1"/>
</dbReference>
<dbReference type="SUPFAM" id="SSF110921">
    <property type="entry name" value="2-isopropylmalate synthase LeuA, allosteric (dimerisation) domain"/>
    <property type="match status" value="1"/>
</dbReference>